<dbReference type="AlphaFoldDB" id="A0A483LR55"/>
<name>A0A483LR55_KLEPN</name>
<comment type="caution">
    <text evidence="1">The sequence shown here is derived from an EMBL/GenBank/DDBJ whole genome shotgun (WGS) entry which is preliminary data.</text>
</comment>
<evidence type="ECO:0000313" key="1">
    <source>
        <dbReference type="EMBL" id="TCX77513.1"/>
    </source>
</evidence>
<dbReference type="EMBL" id="SDCR01000001">
    <property type="protein sequence ID" value="TCX77513.1"/>
    <property type="molecule type" value="Genomic_DNA"/>
</dbReference>
<dbReference type="RefSeq" id="WP_032657197.1">
    <property type="nucleotide sequence ID" value="NZ_CP143005.1"/>
</dbReference>
<accession>A0A483LR55</accession>
<gene>
    <name evidence="1" type="ORF">ETE60_01000</name>
</gene>
<reference evidence="1" key="1">
    <citation type="submission" date="2019-01" db="EMBL/GenBank/DDBJ databases">
        <authorList>
            <person name="Lista F."/>
            <person name="Anselmo A."/>
        </authorList>
    </citation>
    <scope>NUCLEOTIDE SEQUENCE</scope>
    <source>
        <strain evidence="1">5S</strain>
    </source>
</reference>
<organism evidence="1">
    <name type="scientific">Klebsiella pneumoniae</name>
    <dbReference type="NCBI Taxonomy" id="573"/>
    <lineage>
        <taxon>Bacteria</taxon>
        <taxon>Pseudomonadati</taxon>
        <taxon>Pseudomonadota</taxon>
        <taxon>Gammaproteobacteria</taxon>
        <taxon>Enterobacterales</taxon>
        <taxon>Enterobacteriaceae</taxon>
        <taxon>Klebsiella/Raoultella group</taxon>
        <taxon>Klebsiella</taxon>
        <taxon>Klebsiella pneumoniae complex</taxon>
    </lineage>
</organism>
<sequence>MRTDLEYLKGMLSVFLNSDSTFITTIQLSEAGYDIESEKGMFHYMQLIEQGFISNRNMETRDPRRLGYMYHLGGMAALDVDIRLTTDGQDFATALDSKDVFARLKEISNEPLAVMKDVGVELLKSYAKKKFGLSD</sequence>
<proteinExistence type="predicted"/>
<protein>
    <submittedName>
        <fullName evidence="1">DUF2513 domain-containing protein</fullName>
    </submittedName>
</protein>